<feature type="compositionally biased region" description="Low complexity" evidence="2">
    <location>
        <begin position="104"/>
        <end position="113"/>
    </location>
</feature>
<accession>A0ABQ5FXP7</accession>
<organism evidence="3 4">
    <name type="scientific">Tanacetum coccineum</name>
    <dbReference type="NCBI Taxonomy" id="301880"/>
    <lineage>
        <taxon>Eukaryota</taxon>
        <taxon>Viridiplantae</taxon>
        <taxon>Streptophyta</taxon>
        <taxon>Embryophyta</taxon>
        <taxon>Tracheophyta</taxon>
        <taxon>Spermatophyta</taxon>
        <taxon>Magnoliopsida</taxon>
        <taxon>eudicotyledons</taxon>
        <taxon>Gunneridae</taxon>
        <taxon>Pentapetalae</taxon>
        <taxon>asterids</taxon>
        <taxon>campanulids</taxon>
        <taxon>Asterales</taxon>
        <taxon>Asteraceae</taxon>
        <taxon>Asteroideae</taxon>
        <taxon>Anthemideae</taxon>
        <taxon>Anthemidinae</taxon>
        <taxon>Tanacetum</taxon>
    </lineage>
</organism>
<keyword evidence="4" id="KW-1185">Reference proteome</keyword>
<proteinExistence type="predicted"/>
<sequence>MTTLKFADTHNMVAFLAKPTESERFEQIVDFLNAHTIKSRRSKRKDNEVPQPSGPTTNVADEVVNKEMDDNLERAATTATGLEAEQDNGNIDKTQSKATFNEPSSSGTSSGSGPKRQETMGDTIAQTRSENASKLSNDPLLARGNTLQSGEDRLKLEELMALCTTLQSRVLALETTKTTQATEIASLKKRVKKLERRNKSRTHRELVHQEGLNPLKMKVWVKKMHPNRGG</sequence>
<evidence type="ECO:0000313" key="4">
    <source>
        <dbReference type="Proteomes" id="UP001151760"/>
    </source>
</evidence>
<evidence type="ECO:0000256" key="1">
    <source>
        <dbReference type="SAM" id="Coils"/>
    </source>
</evidence>
<protein>
    <submittedName>
        <fullName evidence="3">Uncharacterized protein</fullName>
    </submittedName>
</protein>
<feature type="region of interest" description="Disordered" evidence="2">
    <location>
        <begin position="79"/>
        <end position="119"/>
    </location>
</feature>
<comment type="caution">
    <text evidence="3">The sequence shown here is derived from an EMBL/GenBank/DDBJ whole genome shotgun (WGS) entry which is preliminary data.</text>
</comment>
<keyword evidence="1" id="KW-0175">Coiled coil</keyword>
<feature type="region of interest" description="Disordered" evidence="2">
    <location>
        <begin position="39"/>
        <end position="63"/>
    </location>
</feature>
<evidence type="ECO:0000256" key="2">
    <source>
        <dbReference type="SAM" id="MobiDB-lite"/>
    </source>
</evidence>
<evidence type="ECO:0000313" key="3">
    <source>
        <dbReference type="EMBL" id="GJT68050.1"/>
    </source>
</evidence>
<feature type="compositionally biased region" description="Polar residues" evidence="2">
    <location>
        <begin position="87"/>
        <end position="103"/>
    </location>
</feature>
<gene>
    <name evidence="3" type="ORF">Tco_1019530</name>
</gene>
<dbReference type="Proteomes" id="UP001151760">
    <property type="component" value="Unassembled WGS sequence"/>
</dbReference>
<reference evidence="3" key="2">
    <citation type="submission" date="2022-01" db="EMBL/GenBank/DDBJ databases">
        <authorList>
            <person name="Yamashiro T."/>
            <person name="Shiraishi A."/>
            <person name="Satake H."/>
            <person name="Nakayama K."/>
        </authorList>
    </citation>
    <scope>NUCLEOTIDE SEQUENCE</scope>
</reference>
<reference evidence="3" key="1">
    <citation type="journal article" date="2022" name="Int. J. Mol. Sci.">
        <title>Draft Genome of Tanacetum Coccineum: Genomic Comparison of Closely Related Tanacetum-Family Plants.</title>
        <authorList>
            <person name="Yamashiro T."/>
            <person name="Shiraishi A."/>
            <person name="Nakayama K."/>
            <person name="Satake H."/>
        </authorList>
    </citation>
    <scope>NUCLEOTIDE SEQUENCE</scope>
</reference>
<name>A0ABQ5FXP7_9ASTR</name>
<feature type="coiled-coil region" evidence="1">
    <location>
        <begin position="177"/>
        <end position="204"/>
    </location>
</feature>
<dbReference type="EMBL" id="BQNB010017864">
    <property type="protein sequence ID" value="GJT68050.1"/>
    <property type="molecule type" value="Genomic_DNA"/>
</dbReference>